<evidence type="ECO:0000313" key="1">
    <source>
        <dbReference type="EMBL" id="KAJ8643661.1"/>
    </source>
</evidence>
<organism evidence="1 2">
    <name type="scientific">Persea americana</name>
    <name type="common">Avocado</name>
    <dbReference type="NCBI Taxonomy" id="3435"/>
    <lineage>
        <taxon>Eukaryota</taxon>
        <taxon>Viridiplantae</taxon>
        <taxon>Streptophyta</taxon>
        <taxon>Embryophyta</taxon>
        <taxon>Tracheophyta</taxon>
        <taxon>Spermatophyta</taxon>
        <taxon>Magnoliopsida</taxon>
        <taxon>Magnoliidae</taxon>
        <taxon>Laurales</taxon>
        <taxon>Lauraceae</taxon>
        <taxon>Persea</taxon>
    </lineage>
</organism>
<name>A0ACC2MCY6_PERAE</name>
<accession>A0ACC2MCY6</accession>
<dbReference type="Proteomes" id="UP001234297">
    <property type="component" value="Chromosome 2"/>
</dbReference>
<proteinExistence type="predicted"/>
<gene>
    <name evidence="1" type="ORF">MRB53_005409</name>
</gene>
<protein>
    <submittedName>
        <fullName evidence="1">Uncharacterized protein</fullName>
    </submittedName>
</protein>
<dbReference type="EMBL" id="CM056810">
    <property type="protein sequence ID" value="KAJ8643661.1"/>
    <property type="molecule type" value="Genomic_DNA"/>
</dbReference>
<comment type="caution">
    <text evidence="1">The sequence shown here is derived from an EMBL/GenBank/DDBJ whole genome shotgun (WGS) entry which is preliminary data.</text>
</comment>
<sequence length="620" mass="67869">MRKLELVSVAMLVWLLPFAAVNTVEGGRQAKPGCSDQCGNVIIKYPFGIGTNGEGENCFLSPAFAVDCAKDVPTLLNADSNKWFNISEIKFPNQVVLQSNKMMAVDCTYTNTSNFTHSVSFNLEKTFTVSAQANRFRAMGCDTTAYINNTAESFTSRCDTQWMISSGAKKHGGLGQCQIAVPAGSSGYGYSVTDQFDYERSACWRNCSFAVLAEEKFEFITEVYDSYLEGQKKVNTSISYPLVAEWAINVSSCSSNNSNICGENAWCNNTVSETGLSGFHCYCNQDCEGNPYLNGTDGCRTGESPFPTIPVAIAGGVVLAATLGASSYSYGSWAQKKAIMKLTSKLLQELQNTGDVSSPDTPVDPDLDGVDGLDDDTGPGDITNPNEPNTAGNNPRDFNQQDLKRAIKFYQKGRRIAIWASRRRVARADLPGQGPVDIRKYTVQERSQLPLFVKGVRTLSRTVIHANVARLLGISTRERALIYKQFSDRTLRDSLHNSPSDRHDPSSKAFNRRGRSSLALVFISAVDEGRLQEVVDHNIWAEERKEQLLGVAELAKECLQQGGKGRPKMQRVRNILSKWAPKDPGPQAQGGRTTYAADKRPGAAQNPDLKGQMANLQGQA</sequence>
<evidence type="ECO:0000313" key="2">
    <source>
        <dbReference type="Proteomes" id="UP001234297"/>
    </source>
</evidence>
<reference evidence="1 2" key="1">
    <citation type="journal article" date="2022" name="Hortic Res">
        <title>A haplotype resolved chromosomal level avocado genome allows analysis of novel avocado genes.</title>
        <authorList>
            <person name="Nath O."/>
            <person name="Fletcher S.J."/>
            <person name="Hayward A."/>
            <person name="Shaw L.M."/>
            <person name="Masouleh A.K."/>
            <person name="Furtado A."/>
            <person name="Henry R.J."/>
            <person name="Mitter N."/>
        </authorList>
    </citation>
    <scope>NUCLEOTIDE SEQUENCE [LARGE SCALE GENOMIC DNA]</scope>
    <source>
        <strain evidence="2">cv. Hass</strain>
    </source>
</reference>
<keyword evidence="2" id="KW-1185">Reference proteome</keyword>